<evidence type="ECO:0000313" key="5">
    <source>
        <dbReference type="Proteomes" id="UP000305760"/>
    </source>
</evidence>
<evidence type="ECO:0000256" key="2">
    <source>
        <dbReference type="ARBA" id="ARBA00023315"/>
    </source>
</evidence>
<dbReference type="RefSeq" id="WP_139450090.1">
    <property type="nucleotide sequence ID" value="NZ_SMDR01000004.1"/>
</dbReference>
<dbReference type="InterPro" id="IPR036388">
    <property type="entry name" value="WH-like_DNA-bd_sf"/>
</dbReference>
<dbReference type="InterPro" id="IPR000182">
    <property type="entry name" value="GNAT_dom"/>
</dbReference>
<dbReference type="PROSITE" id="PS51186">
    <property type="entry name" value="GNAT"/>
    <property type="match status" value="1"/>
</dbReference>
<protein>
    <submittedName>
        <fullName evidence="4">MarR family transcriptional regulator</fullName>
    </submittedName>
</protein>
<dbReference type="InterPro" id="IPR016181">
    <property type="entry name" value="Acyl_CoA_acyltransferase"/>
</dbReference>
<accession>A0A5C4RQA6</accession>
<keyword evidence="5" id="KW-1185">Reference proteome</keyword>
<reference evidence="4 5" key="1">
    <citation type="submission" date="2019-03" db="EMBL/GenBank/DDBJ databases">
        <title>Arenimonas daejeonensis sp. nov., isolated from compost.</title>
        <authorList>
            <person name="Jeon C.O."/>
        </authorList>
    </citation>
    <scope>NUCLEOTIDE SEQUENCE [LARGE SCALE GENOMIC DNA]</scope>
    <source>
        <strain evidence="4 5">R29</strain>
    </source>
</reference>
<evidence type="ECO:0000259" key="3">
    <source>
        <dbReference type="PROSITE" id="PS51186"/>
    </source>
</evidence>
<sequence length="309" mass="34046">MEADPVKQVRRFNRAVTQRIGILTDNYLGRGRPWGESRLMFEIGLDGADVRQLRERLSLDSGYLSRLLRSLEAQGQIELRPSETDARVRRASLTRKGRSEWKLMEARSDGIARSLLAPLNETQRRRLLAAMSEVEHLLAASVIVIEAADPGSADARACIDAYVRELQGRFAGGFDPTRGPTASPADLRPPGGAFLVARLEGKPVGCIALKVVAAGIGEIKRMWVDPSMRGLSIATRLLSAVEQQALAMGIDTLKLDTNATQTEAIALYGRNGYRRIAAYNDNPYADLWFEKKIAAGQSKRSTSTRGKRR</sequence>
<dbReference type="OrthoDB" id="273614at2"/>
<keyword evidence="1" id="KW-0808">Transferase</keyword>
<dbReference type="SUPFAM" id="SSF55729">
    <property type="entry name" value="Acyl-CoA N-acyltransferases (Nat)"/>
    <property type="match status" value="1"/>
</dbReference>
<proteinExistence type="predicted"/>
<organism evidence="4 5">
    <name type="scientific">Arenimonas terrae</name>
    <dbReference type="NCBI Taxonomy" id="2546226"/>
    <lineage>
        <taxon>Bacteria</taxon>
        <taxon>Pseudomonadati</taxon>
        <taxon>Pseudomonadota</taxon>
        <taxon>Gammaproteobacteria</taxon>
        <taxon>Lysobacterales</taxon>
        <taxon>Lysobacteraceae</taxon>
        <taxon>Arenimonas</taxon>
    </lineage>
</organism>
<comment type="caution">
    <text evidence="4">The sequence shown here is derived from an EMBL/GenBank/DDBJ whole genome shotgun (WGS) entry which is preliminary data.</text>
</comment>
<dbReference type="Gene3D" id="1.10.10.10">
    <property type="entry name" value="Winged helix-like DNA-binding domain superfamily/Winged helix DNA-binding domain"/>
    <property type="match status" value="1"/>
</dbReference>
<dbReference type="InterPro" id="IPR036390">
    <property type="entry name" value="WH_DNA-bd_sf"/>
</dbReference>
<evidence type="ECO:0000256" key="1">
    <source>
        <dbReference type="ARBA" id="ARBA00022679"/>
    </source>
</evidence>
<dbReference type="AlphaFoldDB" id="A0A5C4RQA6"/>
<feature type="domain" description="N-acetyltransferase" evidence="3">
    <location>
        <begin position="143"/>
        <end position="294"/>
    </location>
</feature>
<dbReference type="CDD" id="cd04301">
    <property type="entry name" value="NAT_SF"/>
    <property type="match status" value="1"/>
</dbReference>
<dbReference type="Pfam" id="PF00583">
    <property type="entry name" value="Acetyltransf_1"/>
    <property type="match status" value="1"/>
</dbReference>
<dbReference type="GO" id="GO:0016747">
    <property type="term" value="F:acyltransferase activity, transferring groups other than amino-acyl groups"/>
    <property type="evidence" value="ECO:0007669"/>
    <property type="project" value="InterPro"/>
</dbReference>
<dbReference type="PANTHER" id="PTHR43877:SF2">
    <property type="entry name" value="AMINOALKYLPHOSPHONATE N-ACETYLTRANSFERASE-RELATED"/>
    <property type="match status" value="1"/>
</dbReference>
<evidence type="ECO:0000313" key="4">
    <source>
        <dbReference type="EMBL" id="TNJ32931.1"/>
    </source>
</evidence>
<dbReference type="Pfam" id="PF12802">
    <property type="entry name" value="MarR_2"/>
    <property type="match status" value="1"/>
</dbReference>
<dbReference type="Gene3D" id="3.40.630.30">
    <property type="match status" value="1"/>
</dbReference>
<name>A0A5C4RQA6_9GAMM</name>
<keyword evidence="2" id="KW-0012">Acyltransferase</keyword>
<dbReference type="GO" id="GO:0003700">
    <property type="term" value="F:DNA-binding transcription factor activity"/>
    <property type="evidence" value="ECO:0007669"/>
    <property type="project" value="InterPro"/>
</dbReference>
<dbReference type="InterPro" id="IPR000835">
    <property type="entry name" value="HTH_MarR-typ"/>
</dbReference>
<dbReference type="InterPro" id="IPR050832">
    <property type="entry name" value="Bact_Acetyltransf"/>
</dbReference>
<dbReference type="EMBL" id="SMDR01000004">
    <property type="protein sequence ID" value="TNJ32931.1"/>
    <property type="molecule type" value="Genomic_DNA"/>
</dbReference>
<dbReference type="PANTHER" id="PTHR43877">
    <property type="entry name" value="AMINOALKYLPHOSPHONATE N-ACETYLTRANSFERASE-RELATED-RELATED"/>
    <property type="match status" value="1"/>
</dbReference>
<dbReference type="Proteomes" id="UP000305760">
    <property type="component" value="Unassembled WGS sequence"/>
</dbReference>
<dbReference type="SUPFAM" id="SSF46785">
    <property type="entry name" value="Winged helix' DNA-binding domain"/>
    <property type="match status" value="1"/>
</dbReference>
<gene>
    <name evidence="4" type="ORF">E1B00_14565</name>
</gene>